<name>A0A167ZB88_9HYPO</name>
<protein>
    <submittedName>
        <fullName evidence="2">Uncharacterized protein</fullName>
    </submittedName>
</protein>
<dbReference type="AlphaFoldDB" id="A0A167ZB88"/>
<feature type="region of interest" description="Disordered" evidence="1">
    <location>
        <begin position="180"/>
        <end position="503"/>
    </location>
</feature>
<feature type="compositionally biased region" description="Basic residues" evidence="1">
    <location>
        <begin position="37"/>
        <end position="46"/>
    </location>
</feature>
<evidence type="ECO:0000313" key="2">
    <source>
        <dbReference type="EMBL" id="KZZ92426.1"/>
    </source>
</evidence>
<dbReference type="Proteomes" id="UP000078544">
    <property type="component" value="Unassembled WGS sequence"/>
</dbReference>
<feature type="compositionally biased region" description="Polar residues" evidence="1">
    <location>
        <begin position="14"/>
        <end position="25"/>
    </location>
</feature>
<sequence length="528" mass="56517">MSSNPFRKKAPATMDSTRAGSPKSSLRSEDPITAGTRKSKPLKRVRVLSPPPLSPDSPEWQSDEFQPPAPLSSNTMDYGNYYPSSDPFNGLSTDDSDRESATTPRLSQRDHQSPSLDTTVGARAPGNPFSKALQDIEGSQTLQKERKEEGEALKAANADGRALNVDAFQRLLMTGKATDEVAPASTLNDEFEMKGSAATPSFPTKIKAPEPSDSGDEETLTESSMSEEEEEEEEEDRSIPYAASSHAHLKQDKKVPPPPPPSSRHGKSLQRYESTDQARQAPANDYGQATGARRGPGDQGDLALGYDGAIAEEVVKEADSSPVNPVPSRTSSIRKSAPAPPPPRGRARSDSRPNDQWNSQRTSLDEMPQRSDSVRSGGNAPLPPPPRRPHAASKPSSQPPTPSVPSYPNFFGQLSPPTDANKPEEAGELASPAASTSSAPRPPPARHSSTRRPPSLHSVEAPSRRVSSENRRESFHAPPPPPPRHHGFAPASDVGPLAVPADSGKSADILADLDALQREVDALRGKMT</sequence>
<feature type="compositionally biased region" description="Polar residues" evidence="1">
    <location>
        <begin position="321"/>
        <end position="330"/>
    </location>
</feature>
<feature type="compositionally biased region" description="Low complexity" evidence="1">
    <location>
        <begin position="430"/>
        <end position="439"/>
    </location>
</feature>
<feature type="compositionally biased region" description="Basic and acidic residues" evidence="1">
    <location>
        <begin position="143"/>
        <end position="152"/>
    </location>
</feature>
<dbReference type="OrthoDB" id="4961614at2759"/>
<dbReference type="STRING" id="1081109.A0A167ZB88"/>
<dbReference type="EMBL" id="AZGY01000015">
    <property type="protein sequence ID" value="KZZ92426.1"/>
    <property type="molecule type" value="Genomic_DNA"/>
</dbReference>
<comment type="caution">
    <text evidence="2">The sequence shown here is derived from an EMBL/GenBank/DDBJ whole genome shotgun (WGS) entry which is preliminary data.</text>
</comment>
<proteinExistence type="predicted"/>
<evidence type="ECO:0000256" key="1">
    <source>
        <dbReference type="SAM" id="MobiDB-lite"/>
    </source>
</evidence>
<feature type="compositionally biased region" description="Basic residues" evidence="1">
    <location>
        <begin position="1"/>
        <end position="10"/>
    </location>
</feature>
<feature type="compositionally biased region" description="Acidic residues" evidence="1">
    <location>
        <begin position="213"/>
        <end position="236"/>
    </location>
</feature>
<keyword evidence="3" id="KW-1185">Reference proteome</keyword>
<accession>A0A167ZB88</accession>
<feature type="compositionally biased region" description="Polar residues" evidence="1">
    <location>
        <begin position="71"/>
        <end position="93"/>
    </location>
</feature>
<feature type="compositionally biased region" description="Basic and acidic residues" evidence="1">
    <location>
        <begin position="462"/>
        <end position="475"/>
    </location>
</feature>
<reference evidence="2 3" key="1">
    <citation type="journal article" date="2016" name="Genome Biol. Evol.">
        <title>Divergent and convergent evolution of fungal pathogenicity.</title>
        <authorList>
            <person name="Shang Y."/>
            <person name="Xiao G."/>
            <person name="Zheng P."/>
            <person name="Cen K."/>
            <person name="Zhan S."/>
            <person name="Wang C."/>
        </authorList>
    </citation>
    <scope>NUCLEOTIDE SEQUENCE [LARGE SCALE GENOMIC DNA]</scope>
    <source>
        <strain evidence="2 3">RCEF 2490</strain>
    </source>
</reference>
<organism evidence="2 3">
    <name type="scientific">Moelleriella libera RCEF 2490</name>
    <dbReference type="NCBI Taxonomy" id="1081109"/>
    <lineage>
        <taxon>Eukaryota</taxon>
        <taxon>Fungi</taxon>
        <taxon>Dikarya</taxon>
        <taxon>Ascomycota</taxon>
        <taxon>Pezizomycotina</taxon>
        <taxon>Sordariomycetes</taxon>
        <taxon>Hypocreomycetidae</taxon>
        <taxon>Hypocreales</taxon>
        <taxon>Clavicipitaceae</taxon>
        <taxon>Moelleriella</taxon>
    </lineage>
</organism>
<gene>
    <name evidence="2" type="ORF">AAL_06052</name>
</gene>
<feature type="region of interest" description="Disordered" evidence="1">
    <location>
        <begin position="1"/>
        <end position="161"/>
    </location>
</feature>
<evidence type="ECO:0000313" key="3">
    <source>
        <dbReference type="Proteomes" id="UP000078544"/>
    </source>
</evidence>
<feature type="compositionally biased region" description="Basic and acidic residues" evidence="1">
    <location>
        <begin position="363"/>
        <end position="373"/>
    </location>
</feature>